<name>A0A0R1N8S6_9LACO</name>
<keyword evidence="3" id="KW-1185">Reference proteome</keyword>
<dbReference type="EMBL" id="AZEC01000004">
    <property type="protein sequence ID" value="KRL13307.1"/>
    <property type="molecule type" value="Genomic_DNA"/>
</dbReference>
<keyword evidence="1" id="KW-0812">Transmembrane</keyword>
<protein>
    <submittedName>
        <fullName evidence="2">Uncharacterized protein</fullName>
    </submittedName>
</protein>
<dbReference type="RefSeq" id="WP_057819184.1">
    <property type="nucleotide sequence ID" value="NZ_AZEC01000004.1"/>
</dbReference>
<evidence type="ECO:0000256" key="1">
    <source>
        <dbReference type="SAM" id="Phobius"/>
    </source>
</evidence>
<dbReference type="STRING" id="1423792.FD09_GL002134"/>
<feature type="transmembrane region" description="Helical" evidence="1">
    <location>
        <begin position="12"/>
        <end position="34"/>
    </location>
</feature>
<dbReference type="AlphaFoldDB" id="A0A0R1N8S6"/>
<evidence type="ECO:0000313" key="2">
    <source>
        <dbReference type="EMBL" id="KRL13307.1"/>
    </source>
</evidence>
<feature type="transmembrane region" description="Helical" evidence="1">
    <location>
        <begin position="54"/>
        <end position="77"/>
    </location>
</feature>
<keyword evidence="1" id="KW-1133">Transmembrane helix</keyword>
<organism evidence="2 3">
    <name type="scientific">Schleiferilactobacillus perolens DSM 12744</name>
    <dbReference type="NCBI Taxonomy" id="1423792"/>
    <lineage>
        <taxon>Bacteria</taxon>
        <taxon>Bacillati</taxon>
        <taxon>Bacillota</taxon>
        <taxon>Bacilli</taxon>
        <taxon>Lactobacillales</taxon>
        <taxon>Lactobacillaceae</taxon>
        <taxon>Schleiferilactobacillus</taxon>
    </lineage>
</organism>
<dbReference type="OrthoDB" id="9945860at2"/>
<gene>
    <name evidence="2" type="ORF">FD09_GL002134</name>
</gene>
<dbReference type="Proteomes" id="UP000051330">
    <property type="component" value="Unassembled WGS sequence"/>
</dbReference>
<evidence type="ECO:0000313" key="3">
    <source>
        <dbReference type="Proteomes" id="UP000051330"/>
    </source>
</evidence>
<proteinExistence type="predicted"/>
<comment type="caution">
    <text evidence="2">The sequence shown here is derived from an EMBL/GenBank/DDBJ whole genome shotgun (WGS) entry which is preliminary data.</text>
</comment>
<keyword evidence="1" id="KW-0472">Membrane</keyword>
<accession>A0A0R1N8S6</accession>
<dbReference type="PATRIC" id="fig|1423792.3.peg.2176"/>
<reference evidence="2 3" key="1">
    <citation type="journal article" date="2015" name="Genome Announc.">
        <title>Expanding the biotechnology potential of lactobacilli through comparative genomics of 213 strains and associated genera.</title>
        <authorList>
            <person name="Sun Z."/>
            <person name="Harris H.M."/>
            <person name="McCann A."/>
            <person name="Guo C."/>
            <person name="Argimon S."/>
            <person name="Zhang W."/>
            <person name="Yang X."/>
            <person name="Jeffery I.B."/>
            <person name="Cooney J.C."/>
            <person name="Kagawa T.F."/>
            <person name="Liu W."/>
            <person name="Song Y."/>
            <person name="Salvetti E."/>
            <person name="Wrobel A."/>
            <person name="Rasinkangas P."/>
            <person name="Parkhill J."/>
            <person name="Rea M.C."/>
            <person name="O'Sullivan O."/>
            <person name="Ritari J."/>
            <person name="Douillard F.P."/>
            <person name="Paul Ross R."/>
            <person name="Yang R."/>
            <person name="Briner A.E."/>
            <person name="Felis G.E."/>
            <person name="de Vos W.M."/>
            <person name="Barrangou R."/>
            <person name="Klaenhammer T.R."/>
            <person name="Caufield P.W."/>
            <person name="Cui Y."/>
            <person name="Zhang H."/>
            <person name="O'Toole P.W."/>
        </authorList>
    </citation>
    <scope>NUCLEOTIDE SEQUENCE [LARGE SCALE GENOMIC DNA]</scope>
    <source>
        <strain evidence="2 3">DSM 12744</strain>
    </source>
</reference>
<sequence>MYVVKKFLHSDKTINIVGLVLIGVCIFAAVRFRYWTSTFTVDDGMSGSYLYAQMLLRAVAYLMVWVIVLIFGVRLSFYSSEKK</sequence>